<evidence type="ECO:0000313" key="2">
    <source>
        <dbReference type="EMBL" id="CAF2925497.1"/>
    </source>
</evidence>
<sequence length="190" mass="21226">MTWKKSLSLTEIVIKMDKEVCSDVVTRGKNWISNILVHPSRKHVDPYEGGSPDFGVSPSGFNLIKRGSLSTADLNPGNFLGVGQNLLPSSSRRGSDFMSIEKYTSEIVKLESENIDHETLKDKLNQVSANLMEMIDDDESGDNEEDGVGDKTASRKISQNSERCYPRPITQKAKSMMERRELNFLVPQGM</sequence>
<reference evidence="2" key="1">
    <citation type="submission" date="2021-02" db="EMBL/GenBank/DDBJ databases">
        <authorList>
            <person name="Bekaert M."/>
        </authorList>
    </citation>
    <scope>NUCLEOTIDE SEQUENCE</scope>
    <source>
        <strain evidence="2">IoA-00</strain>
    </source>
</reference>
<dbReference type="Proteomes" id="UP000675881">
    <property type="component" value="Chromosome 4"/>
</dbReference>
<dbReference type="AlphaFoldDB" id="A0A7R8H7U6"/>
<evidence type="ECO:0000313" key="3">
    <source>
        <dbReference type="Proteomes" id="UP000675881"/>
    </source>
</evidence>
<accession>A0A7R8H7U6</accession>
<keyword evidence="3" id="KW-1185">Reference proteome</keyword>
<feature type="compositionally biased region" description="Acidic residues" evidence="1">
    <location>
        <begin position="135"/>
        <end position="147"/>
    </location>
</feature>
<proteinExistence type="predicted"/>
<organism evidence="2 3">
    <name type="scientific">Lepeophtheirus salmonis</name>
    <name type="common">Salmon louse</name>
    <name type="synonym">Caligus salmonis</name>
    <dbReference type="NCBI Taxonomy" id="72036"/>
    <lineage>
        <taxon>Eukaryota</taxon>
        <taxon>Metazoa</taxon>
        <taxon>Ecdysozoa</taxon>
        <taxon>Arthropoda</taxon>
        <taxon>Crustacea</taxon>
        <taxon>Multicrustacea</taxon>
        <taxon>Hexanauplia</taxon>
        <taxon>Copepoda</taxon>
        <taxon>Siphonostomatoida</taxon>
        <taxon>Caligidae</taxon>
        <taxon>Lepeophtheirus</taxon>
    </lineage>
</organism>
<protein>
    <submittedName>
        <fullName evidence="2">(salmon louse) hypothetical protein</fullName>
    </submittedName>
</protein>
<name>A0A7R8H7U6_LEPSM</name>
<feature type="region of interest" description="Disordered" evidence="1">
    <location>
        <begin position="135"/>
        <end position="168"/>
    </location>
</feature>
<evidence type="ECO:0000256" key="1">
    <source>
        <dbReference type="SAM" id="MobiDB-lite"/>
    </source>
</evidence>
<dbReference type="EMBL" id="HG994583">
    <property type="protein sequence ID" value="CAF2925497.1"/>
    <property type="molecule type" value="Genomic_DNA"/>
</dbReference>
<gene>
    <name evidence="2" type="ORF">LSAA_9229</name>
</gene>